<evidence type="ECO:0000313" key="2">
    <source>
        <dbReference type="Proteomes" id="UP000814033"/>
    </source>
</evidence>
<protein>
    <submittedName>
        <fullName evidence="1">Uncharacterized protein</fullName>
    </submittedName>
</protein>
<accession>A0ACB8RUA0</accession>
<proteinExistence type="predicted"/>
<keyword evidence="2" id="KW-1185">Reference proteome</keyword>
<comment type="caution">
    <text evidence="1">The sequence shown here is derived from an EMBL/GenBank/DDBJ whole genome shotgun (WGS) entry which is preliminary data.</text>
</comment>
<gene>
    <name evidence="1" type="ORF">FA95DRAFT_1572571</name>
</gene>
<name>A0ACB8RUA0_9AGAM</name>
<reference evidence="1" key="1">
    <citation type="submission" date="2021-02" db="EMBL/GenBank/DDBJ databases">
        <authorList>
            <consortium name="DOE Joint Genome Institute"/>
            <person name="Ahrendt S."/>
            <person name="Looney B.P."/>
            <person name="Miyauchi S."/>
            <person name="Morin E."/>
            <person name="Drula E."/>
            <person name="Courty P.E."/>
            <person name="Chicoki N."/>
            <person name="Fauchery L."/>
            <person name="Kohler A."/>
            <person name="Kuo A."/>
            <person name="Labutti K."/>
            <person name="Pangilinan J."/>
            <person name="Lipzen A."/>
            <person name="Riley R."/>
            <person name="Andreopoulos W."/>
            <person name="He G."/>
            <person name="Johnson J."/>
            <person name="Barry K.W."/>
            <person name="Grigoriev I.V."/>
            <person name="Nagy L."/>
            <person name="Hibbett D."/>
            <person name="Henrissat B."/>
            <person name="Matheny P.B."/>
            <person name="Labbe J."/>
            <person name="Martin F."/>
        </authorList>
    </citation>
    <scope>NUCLEOTIDE SEQUENCE</scope>
    <source>
        <strain evidence="1">FP105234-sp</strain>
    </source>
</reference>
<dbReference type="Proteomes" id="UP000814033">
    <property type="component" value="Unassembled WGS sequence"/>
</dbReference>
<organism evidence="1 2">
    <name type="scientific">Auriscalpium vulgare</name>
    <dbReference type="NCBI Taxonomy" id="40419"/>
    <lineage>
        <taxon>Eukaryota</taxon>
        <taxon>Fungi</taxon>
        <taxon>Dikarya</taxon>
        <taxon>Basidiomycota</taxon>
        <taxon>Agaricomycotina</taxon>
        <taxon>Agaricomycetes</taxon>
        <taxon>Russulales</taxon>
        <taxon>Auriscalpiaceae</taxon>
        <taxon>Auriscalpium</taxon>
    </lineage>
</organism>
<sequence>MDAPPPDRDAAAVASRDLNAVSEVDAAKRAAWRQKVLSVNQSIAVSDSRRAPAPRRVRASSSMSAPAPFPNSYILDTPYYRVEGSLITLKLSDGARERVPDEKMRVRRERKGEVNYYYPVQLEDPTHAHWLESLGEMLAKHVLGRPQVVNGPKWRLAAFPRFYGLWRQKKGVVDDGNEPRTDPYLYGSRTVNKFRTPLEFAEHAIWLMRGMPESGDACRCRYCVGGFPPQKPITARLLGYELDEERPDSEERGEERKPRTRQLKPRDKPIFAKDYRVAP</sequence>
<evidence type="ECO:0000313" key="1">
    <source>
        <dbReference type="EMBL" id="KAI0047346.1"/>
    </source>
</evidence>
<dbReference type="EMBL" id="MU275906">
    <property type="protein sequence ID" value="KAI0047346.1"/>
    <property type="molecule type" value="Genomic_DNA"/>
</dbReference>
<reference evidence="1" key="2">
    <citation type="journal article" date="2022" name="New Phytol.">
        <title>Evolutionary transition to the ectomycorrhizal habit in the genomes of a hyperdiverse lineage of mushroom-forming fungi.</title>
        <authorList>
            <person name="Looney B."/>
            <person name="Miyauchi S."/>
            <person name="Morin E."/>
            <person name="Drula E."/>
            <person name="Courty P.E."/>
            <person name="Kohler A."/>
            <person name="Kuo A."/>
            <person name="LaButti K."/>
            <person name="Pangilinan J."/>
            <person name="Lipzen A."/>
            <person name="Riley R."/>
            <person name="Andreopoulos W."/>
            <person name="He G."/>
            <person name="Johnson J."/>
            <person name="Nolan M."/>
            <person name="Tritt A."/>
            <person name="Barry K.W."/>
            <person name="Grigoriev I.V."/>
            <person name="Nagy L.G."/>
            <person name="Hibbett D."/>
            <person name="Henrissat B."/>
            <person name="Matheny P.B."/>
            <person name="Labbe J."/>
            <person name="Martin F.M."/>
        </authorList>
    </citation>
    <scope>NUCLEOTIDE SEQUENCE</scope>
    <source>
        <strain evidence="1">FP105234-sp</strain>
    </source>
</reference>